<dbReference type="PROSITE" id="PS51202">
    <property type="entry name" value="RCK_C"/>
    <property type="match status" value="1"/>
</dbReference>
<dbReference type="PROSITE" id="PS51201">
    <property type="entry name" value="RCK_N"/>
    <property type="match status" value="1"/>
</dbReference>
<protein>
    <recommendedName>
        <fullName evidence="1">Trk system potassium uptake protein TrkA</fullName>
    </recommendedName>
</protein>
<keyword evidence="2" id="KW-0406">Ion transport</keyword>
<dbReference type="PANTHER" id="PTHR43833:SF8">
    <property type="entry name" value="TRK SYSTEM POTASSIUM UPTAKE PROTEIN TRKA"/>
    <property type="match status" value="1"/>
</dbReference>
<evidence type="ECO:0000259" key="5">
    <source>
        <dbReference type="PROSITE" id="PS51201"/>
    </source>
</evidence>
<dbReference type="PANTHER" id="PTHR43833">
    <property type="entry name" value="POTASSIUM CHANNEL PROTEIN 2-RELATED-RELATED"/>
    <property type="match status" value="1"/>
</dbReference>
<dbReference type="RefSeq" id="WP_169756488.1">
    <property type="nucleotide sequence ID" value="NZ_JABCUE010000004.1"/>
</dbReference>
<evidence type="ECO:0000256" key="3">
    <source>
        <dbReference type="ARBA" id="ARBA00022958"/>
    </source>
</evidence>
<organism evidence="7 8">
    <name type="scientific">Mobiluncus curtisii</name>
    <dbReference type="NCBI Taxonomy" id="2051"/>
    <lineage>
        <taxon>Bacteria</taxon>
        <taxon>Bacillati</taxon>
        <taxon>Actinomycetota</taxon>
        <taxon>Actinomycetes</taxon>
        <taxon>Actinomycetales</taxon>
        <taxon>Actinomycetaceae</taxon>
        <taxon>Mobiluncus</taxon>
    </lineage>
</organism>
<keyword evidence="2" id="KW-0813">Transport</keyword>
<dbReference type="Gene3D" id="3.40.50.720">
    <property type="entry name" value="NAD(P)-binding Rossmann-like Domain"/>
    <property type="match status" value="1"/>
</dbReference>
<evidence type="ECO:0000259" key="6">
    <source>
        <dbReference type="PROSITE" id="PS51202"/>
    </source>
</evidence>
<evidence type="ECO:0000256" key="2">
    <source>
        <dbReference type="ARBA" id="ARBA00022538"/>
    </source>
</evidence>
<dbReference type="Pfam" id="PF02254">
    <property type="entry name" value="TrkA_N"/>
    <property type="match status" value="1"/>
</dbReference>
<evidence type="ECO:0000313" key="7">
    <source>
        <dbReference type="EMBL" id="NMW87000.1"/>
    </source>
</evidence>
<keyword evidence="3" id="KW-0630">Potassium</keyword>
<dbReference type="InterPro" id="IPR050721">
    <property type="entry name" value="Trk_Ktr_HKT_K-transport"/>
</dbReference>
<accession>A0A7Y0UGQ8</accession>
<dbReference type="PRINTS" id="PR00335">
    <property type="entry name" value="KUPTAKETRKA"/>
</dbReference>
<evidence type="ECO:0000313" key="8">
    <source>
        <dbReference type="Proteomes" id="UP000553981"/>
    </source>
</evidence>
<dbReference type="InterPro" id="IPR006036">
    <property type="entry name" value="K_uptake_TrkA"/>
</dbReference>
<feature type="domain" description="RCK C-terminal" evidence="6">
    <location>
        <begin position="134"/>
        <end position="215"/>
    </location>
</feature>
<comment type="caution">
    <text evidence="7">The sequence shown here is derived from an EMBL/GenBank/DDBJ whole genome shotgun (WGS) entry which is preliminary data.</text>
</comment>
<dbReference type="AlphaFoldDB" id="A0A7Y0UGQ8"/>
<name>A0A7Y0UGQ8_9ACTO</name>
<dbReference type="InterPro" id="IPR036291">
    <property type="entry name" value="NAD(P)-bd_dom_sf"/>
</dbReference>
<evidence type="ECO:0000256" key="4">
    <source>
        <dbReference type="ARBA" id="ARBA00023027"/>
    </source>
</evidence>
<dbReference type="EMBL" id="JABCUI010000001">
    <property type="protein sequence ID" value="NMW87000.1"/>
    <property type="molecule type" value="Genomic_DNA"/>
</dbReference>
<gene>
    <name evidence="7" type="ORF">HHJ67_04450</name>
</gene>
<dbReference type="Gene3D" id="3.30.70.1450">
    <property type="entry name" value="Regulator of K+ conductance, C-terminal domain"/>
    <property type="match status" value="1"/>
</dbReference>
<evidence type="ECO:0000256" key="1">
    <source>
        <dbReference type="ARBA" id="ARBA00017378"/>
    </source>
</evidence>
<dbReference type="GO" id="GO:0015079">
    <property type="term" value="F:potassium ion transmembrane transporter activity"/>
    <property type="evidence" value="ECO:0007669"/>
    <property type="project" value="InterPro"/>
</dbReference>
<dbReference type="InterPro" id="IPR003148">
    <property type="entry name" value="RCK_N"/>
</dbReference>
<proteinExistence type="predicted"/>
<dbReference type="InterPro" id="IPR006037">
    <property type="entry name" value="RCK_C"/>
</dbReference>
<keyword evidence="4" id="KW-0520">NAD</keyword>
<dbReference type="InterPro" id="IPR036721">
    <property type="entry name" value="RCK_C_sf"/>
</dbReference>
<dbReference type="SUPFAM" id="SSF51735">
    <property type="entry name" value="NAD(P)-binding Rossmann-fold domains"/>
    <property type="match status" value="1"/>
</dbReference>
<keyword evidence="2" id="KW-0633">Potassium transport</keyword>
<sequence>MHFVIMGCGRVGTTLAKAIEDRGHTLAIIDNNTESFRRLYKNFQGQKLTGEGYDRNTQLQAGIEDAYAFAAVADDDNANILAARMAREIYHVKKVVARISDPRRAEVYERLGIPTVGSVDRTTALLLARVLPLPPDVVYTEDTGYLSLCRVPVGPSWVGHEISALEAELGIRAAYVLRFSKVLMVEASTVLQENDELFYFVAESQREAVASRLARNSKE</sequence>
<reference evidence="7 8" key="1">
    <citation type="submission" date="2020-04" db="EMBL/GenBank/DDBJ databases">
        <title>Antimicrobial susceptibility and clonality of vaginal-derived multi-drug resistant Mobiluncus isolates in China.</title>
        <authorList>
            <person name="Zhang X."/>
        </authorList>
    </citation>
    <scope>NUCLEOTIDE SEQUENCE [LARGE SCALE GENOMIC DNA]</scope>
    <source>
        <strain evidence="7 8">19</strain>
    </source>
</reference>
<dbReference type="Proteomes" id="UP000553981">
    <property type="component" value="Unassembled WGS sequence"/>
</dbReference>
<feature type="domain" description="RCK N-terminal" evidence="5">
    <location>
        <begin position="1"/>
        <end position="118"/>
    </location>
</feature>
<dbReference type="GO" id="GO:0005886">
    <property type="term" value="C:plasma membrane"/>
    <property type="evidence" value="ECO:0007669"/>
    <property type="project" value="InterPro"/>
</dbReference>